<reference evidence="6" key="1">
    <citation type="journal article" date="2023" name="Mol. Biol. Evol.">
        <title>Third-Generation Sequencing Reveals the Adaptive Role of the Epigenome in Three Deep-Sea Polychaetes.</title>
        <authorList>
            <person name="Perez M."/>
            <person name="Aroh O."/>
            <person name="Sun Y."/>
            <person name="Lan Y."/>
            <person name="Juniper S.K."/>
            <person name="Young C.R."/>
            <person name="Angers B."/>
            <person name="Qian P.Y."/>
        </authorList>
    </citation>
    <scope>NUCLEOTIDE SEQUENCE</scope>
    <source>
        <strain evidence="6">P08H-3</strain>
    </source>
</reference>
<dbReference type="PRINTS" id="PR00007">
    <property type="entry name" value="COMPLEMNTC1Q"/>
</dbReference>
<feature type="domain" description="C1q" evidence="5">
    <location>
        <begin position="48"/>
        <end position="183"/>
    </location>
</feature>
<name>A0AAD9J0J9_9ANNE</name>
<evidence type="ECO:0000313" key="7">
    <source>
        <dbReference type="Proteomes" id="UP001208570"/>
    </source>
</evidence>
<gene>
    <name evidence="6" type="ORF">LSH36_765g01044</name>
</gene>
<feature type="chain" id="PRO_5041964880" description="C1q domain-containing protein" evidence="4">
    <location>
        <begin position="26"/>
        <end position="185"/>
    </location>
</feature>
<dbReference type="InterPro" id="IPR008983">
    <property type="entry name" value="Tumour_necrosis_fac-like_dom"/>
</dbReference>
<dbReference type="PANTHER" id="PTHR22923:SF116">
    <property type="entry name" value="C1Q DOMAIN-CONTAINING PROTEIN"/>
    <property type="match status" value="1"/>
</dbReference>
<proteinExistence type="predicted"/>
<accession>A0AAD9J0J9</accession>
<comment type="caution">
    <text evidence="6">The sequence shown here is derived from an EMBL/GenBank/DDBJ whole genome shotgun (WGS) entry which is preliminary data.</text>
</comment>
<organism evidence="6 7">
    <name type="scientific">Paralvinella palmiformis</name>
    <dbReference type="NCBI Taxonomy" id="53620"/>
    <lineage>
        <taxon>Eukaryota</taxon>
        <taxon>Metazoa</taxon>
        <taxon>Spiralia</taxon>
        <taxon>Lophotrochozoa</taxon>
        <taxon>Annelida</taxon>
        <taxon>Polychaeta</taxon>
        <taxon>Sedentaria</taxon>
        <taxon>Canalipalpata</taxon>
        <taxon>Terebellida</taxon>
        <taxon>Terebelliformia</taxon>
        <taxon>Alvinellidae</taxon>
        <taxon>Paralvinella</taxon>
    </lineage>
</organism>
<evidence type="ECO:0000259" key="5">
    <source>
        <dbReference type="PROSITE" id="PS50871"/>
    </source>
</evidence>
<comment type="subcellular location">
    <subcellularLocation>
        <location evidence="1">Secreted</location>
    </subcellularLocation>
</comment>
<dbReference type="GO" id="GO:0005576">
    <property type="term" value="C:extracellular region"/>
    <property type="evidence" value="ECO:0007669"/>
    <property type="project" value="UniProtKB-SubCell"/>
</dbReference>
<dbReference type="PANTHER" id="PTHR22923">
    <property type="entry name" value="CEREBELLIN-RELATED"/>
    <property type="match status" value="1"/>
</dbReference>
<evidence type="ECO:0000313" key="6">
    <source>
        <dbReference type="EMBL" id="KAK2144357.1"/>
    </source>
</evidence>
<feature type="signal peptide" evidence="4">
    <location>
        <begin position="1"/>
        <end position="25"/>
    </location>
</feature>
<dbReference type="Pfam" id="PF00386">
    <property type="entry name" value="C1q"/>
    <property type="match status" value="1"/>
</dbReference>
<dbReference type="Gene3D" id="2.60.120.40">
    <property type="match status" value="1"/>
</dbReference>
<dbReference type="SMART" id="SM00110">
    <property type="entry name" value="C1Q"/>
    <property type="match status" value="1"/>
</dbReference>
<dbReference type="SUPFAM" id="SSF49842">
    <property type="entry name" value="TNF-like"/>
    <property type="match status" value="1"/>
</dbReference>
<dbReference type="InterPro" id="IPR001073">
    <property type="entry name" value="C1q_dom"/>
</dbReference>
<dbReference type="EMBL" id="JAODUP010000765">
    <property type="protein sequence ID" value="KAK2144357.1"/>
    <property type="molecule type" value="Genomic_DNA"/>
</dbReference>
<dbReference type="InterPro" id="IPR050822">
    <property type="entry name" value="Cerebellin_Synaptic_Org"/>
</dbReference>
<dbReference type="Proteomes" id="UP001208570">
    <property type="component" value="Unassembled WGS sequence"/>
</dbReference>
<evidence type="ECO:0000256" key="3">
    <source>
        <dbReference type="ARBA" id="ARBA00022729"/>
    </source>
</evidence>
<evidence type="ECO:0000256" key="1">
    <source>
        <dbReference type="ARBA" id="ARBA00004613"/>
    </source>
</evidence>
<evidence type="ECO:0000256" key="4">
    <source>
        <dbReference type="SAM" id="SignalP"/>
    </source>
</evidence>
<dbReference type="PROSITE" id="PS50871">
    <property type="entry name" value="C1Q"/>
    <property type="match status" value="1"/>
</dbReference>
<keyword evidence="3 4" id="KW-0732">Signal</keyword>
<dbReference type="AlphaFoldDB" id="A0AAD9J0J9"/>
<keyword evidence="7" id="KW-1185">Reference proteome</keyword>
<evidence type="ECO:0000256" key="2">
    <source>
        <dbReference type="ARBA" id="ARBA00022525"/>
    </source>
</evidence>
<sequence length="185" mass="21183">MQINMSRRWTMTELWIFGLTIISSSYICQGRTTLDGFGDKVQTEGRRDTSQSVVFSARRTVDLGPVIHDTALTFDRMALNVGEAFHPEMARFVAPFTGRYFFAYTFRGQYGHLDLKLNARTIRPDVAEKSGRSKSAKNTLAIWLMEGDNVWFVLRVTGVYARLDCTLYTCQFSGYLLTKGEKRNY</sequence>
<keyword evidence="2" id="KW-0964">Secreted</keyword>
<protein>
    <recommendedName>
        <fullName evidence="5">C1q domain-containing protein</fullName>
    </recommendedName>
</protein>